<dbReference type="Proteomes" id="UP000054408">
    <property type="component" value="Unassembled WGS sequence"/>
</dbReference>
<gene>
    <name evidence="4" type="ORF">AMSG_07993</name>
</gene>
<dbReference type="SUPFAM" id="SSF56796">
    <property type="entry name" value="Dehydroquinate synthase-like"/>
    <property type="match status" value="1"/>
</dbReference>
<evidence type="ECO:0000256" key="1">
    <source>
        <dbReference type="ARBA" id="ARBA00023002"/>
    </source>
</evidence>
<accession>A0A0L0DHP5</accession>
<proteinExistence type="predicted"/>
<dbReference type="GeneID" id="25566787"/>
<sequence length="445" mass="45855">MEDISGASPGSGPSGAENEIDVEYGFDVKANNVTFGLETTADVIRALESAGHDVVVYDEVTVEPTDGSFLAAGEWVAETKAAAYVSVGGGSVMDTTKAGIVYGMYPHRDGFYGYINKPMGSGDSPSGLLAPHIAVPTTSGTGSETTGFAVCDVIERNTKTALASKALIPVHAVVDPAFCDSLTPEIICASGYDVLCHAMESYTARPYFMRAVDAGTTPATHDRPLNQGANPIADIGCIRALELCAQYLVRAVTDADDVAARDGMMLASTVVGTAMGNAGTALCHGMSYPVSAFSAHGSHCPSPESGYPDAPLLPHGMSVMMHAPAAFAYQVAADPGRHAAVTATLAQASAALGLRHATGVSQADLCAMAADDTLALGEVLSQELIAIMRATGVTPPGLSAVGITMNDIPGLVERALPQKRVLNNAPFAVSAADLSVIYEDSLNLW</sequence>
<dbReference type="BRENDA" id="1.1.99.24">
    <property type="organism ID" value="14989"/>
</dbReference>
<dbReference type="Pfam" id="PF25137">
    <property type="entry name" value="ADH_Fe_C"/>
    <property type="match status" value="1"/>
</dbReference>
<dbReference type="PANTHER" id="PTHR11496">
    <property type="entry name" value="ALCOHOL DEHYDROGENASE"/>
    <property type="match status" value="1"/>
</dbReference>
<evidence type="ECO:0000259" key="3">
    <source>
        <dbReference type="Pfam" id="PF25137"/>
    </source>
</evidence>
<organism evidence="4 5">
    <name type="scientific">Thecamonas trahens ATCC 50062</name>
    <dbReference type="NCBI Taxonomy" id="461836"/>
    <lineage>
        <taxon>Eukaryota</taxon>
        <taxon>Apusozoa</taxon>
        <taxon>Apusomonadida</taxon>
        <taxon>Apusomonadidae</taxon>
        <taxon>Thecamonas</taxon>
    </lineage>
</organism>
<evidence type="ECO:0000313" key="5">
    <source>
        <dbReference type="Proteomes" id="UP000054408"/>
    </source>
</evidence>
<dbReference type="STRING" id="461836.A0A0L0DHP5"/>
<dbReference type="InterPro" id="IPR001670">
    <property type="entry name" value="ADH_Fe/GldA"/>
</dbReference>
<dbReference type="Gene3D" id="1.20.1090.10">
    <property type="entry name" value="Dehydroquinate synthase-like - alpha domain"/>
    <property type="match status" value="1"/>
</dbReference>
<keyword evidence="1" id="KW-0560">Oxidoreductase</keyword>
<dbReference type="PANTHER" id="PTHR11496:SF83">
    <property type="entry name" value="HYDROXYACID-OXOACID TRANSHYDROGENASE, MITOCHONDRIAL"/>
    <property type="match status" value="1"/>
</dbReference>
<dbReference type="InterPro" id="IPR056798">
    <property type="entry name" value="ADH_Fe_C"/>
</dbReference>
<dbReference type="eggNOG" id="KOG3857">
    <property type="taxonomic scope" value="Eukaryota"/>
</dbReference>
<reference evidence="4 5" key="1">
    <citation type="submission" date="2010-05" db="EMBL/GenBank/DDBJ databases">
        <title>The Genome Sequence of Thecamonas trahens ATCC 50062.</title>
        <authorList>
            <consortium name="The Broad Institute Genome Sequencing Platform"/>
            <person name="Russ C."/>
            <person name="Cuomo C."/>
            <person name="Shea T."/>
            <person name="Young S.K."/>
            <person name="Zeng Q."/>
            <person name="Koehrsen M."/>
            <person name="Haas B."/>
            <person name="Borodovsky M."/>
            <person name="Guigo R."/>
            <person name="Alvarado L."/>
            <person name="Berlin A."/>
            <person name="Bochicchio J."/>
            <person name="Borenstein D."/>
            <person name="Chapman S."/>
            <person name="Chen Z."/>
            <person name="Freedman E."/>
            <person name="Gellesch M."/>
            <person name="Goldberg J."/>
            <person name="Griggs A."/>
            <person name="Gujja S."/>
            <person name="Heilman E."/>
            <person name="Heiman D."/>
            <person name="Hepburn T."/>
            <person name="Howarth C."/>
            <person name="Jen D."/>
            <person name="Larson L."/>
            <person name="Mehta T."/>
            <person name="Park D."/>
            <person name="Pearson M."/>
            <person name="Roberts A."/>
            <person name="Saif S."/>
            <person name="Shenoy N."/>
            <person name="Sisk P."/>
            <person name="Stolte C."/>
            <person name="Sykes S."/>
            <person name="Thomson T."/>
            <person name="Walk T."/>
            <person name="White J."/>
            <person name="Yandava C."/>
            <person name="Burger G."/>
            <person name="Gray M.W."/>
            <person name="Holland P.W.H."/>
            <person name="King N."/>
            <person name="Lang F.B.F."/>
            <person name="Roger A.J."/>
            <person name="Ruiz-Trillo I."/>
            <person name="Lander E."/>
            <person name="Nusbaum C."/>
        </authorList>
    </citation>
    <scope>NUCLEOTIDE SEQUENCE [LARGE SCALE GENOMIC DNA]</scope>
    <source>
        <strain evidence="4 5">ATCC 50062</strain>
    </source>
</reference>
<dbReference type="Gene3D" id="3.40.50.1970">
    <property type="match status" value="1"/>
</dbReference>
<keyword evidence="5" id="KW-1185">Reference proteome</keyword>
<dbReference type="Pfam" id="PF00465">
    <property type="entry name" value="Fe-ADH"/>
    <property type="match status" value="1"/>
</dbReference>
<dbReference type="OrthoDB" id="339764at2759"/>
<dbReference type="GO" id="GO:0004022">
    <property type="term" value="F:alcohol dehydrogenase (NAD+) activity"/>
    <property type="evidence" value="ECO:0007669"/>
    <property type="project" value="TreeGrafter"/>
</dbReference>
<dbReference type="InterPro" id="IPR039697">
    <property type="entry name" value="Alcohol_dehydrogenase_Fe"/>
</dbReference>
<name>A0A0L0DHP5_THETB</name>
<feature type="domain" description="Fe-containing alcohol dehydrogenase-like C-terminal" evidence="3">
    <location>
        <begin position="226"/>
        <end position="293"/>
    </location>
</feature>
<evidence type="ECO:0000259" key="2">
    <source>
        <dbReference type="Pfam" id="PF00465"/>
    </source>
</evidence>
<dbReference type="EMBL" id="GL349470">
    <property type="protein sequence ID" value="KNC51894.1"/>
    <property type="molecule type" value="Genomic_DNA"/>
</dbReference>
<feature type="domain" description="Alcohol dehydrogenase iron-type/glycerol dehydrogenase GldA" evidence="2">
    <location>
        <begin position="37"/>
        <end position="176"/>
    </location>
</feature>
<dbReference type="OMA" id="NLMGAGC"/>
<dbReference type="GO" id="GO:0046872">
    <property type="term" value="F:metal ion binding"/>
    <property type="evidence" value="ECO:0007669"/>
    <property type="project" value="InterPro"/>
</dbReference>
<evidence type="ECO:0000313" key="4">
    <source>
        <dbReference type="EMBL" id="KNC51894.1"/>
    </source>
</evidence>
<dbReference type="RefSeq" id="XP_013755751.1">
    <property type="nucleotide sequence ID" value="XM_013900297.1"/>
</dbReference>
<protein>
    <submittedName>
        <fullName evidence="4">Iron-containing alcohol dehydrogenase</fullName>
    </submittedName>
</protein>
<dbReference type="AlphaFoldDB" id="A0A0L0DHP5"/>
<dbReference type="GO" id="GO:0005739">
    <property type="term" value="C:mitochondrion"/>
    <property type="evidence" value="ECO:0007669"/>
    <property type="project" value="TreeGrafter"/>
</dbReference>